<proteinExistence type="predicted"/>
<reference evidence="1" key="1">
    <citation type="journal article" date="2014" name="Int. J. Syst. Evol. Microbiol.">
        <title>Complete genome sequence of Corynebacterium casei LMG S-19264T (=DSM 44701T), isolated from a smear-ripened cheese.</title>
        <authorList>
            <consortium name="US DOE Joint Genome Institute (JGI-PGF)"/>
            <person name="Walter F."/>
            <person name="Albersmeier A."/>
            <person name="Kalinowski J."/>
            <person name="Ruckert C."/>
        </authorList>
    </citation>
    <scope>NUCLEOTIDE SEQUENCE</scope>
    <source>
        <strain evidence="1">KCTC 32337</strain>
    </source>
</reference>
<dbReference type="AlphaFoldDB" id="A0A8H9M367"/>
<sequence>MVIDQKRFLMLLTTELVKRTLGGLLISLLFSNTLHGESRSEKTTSVSGSACPSNFYSVQLTTDASACHVFADDLPASLTYHSKQTSDELEHFFRQQMDGPVNQSLSQNRILMRQANDQTIIVISPDGTGSQVDILVNP</sequence>
<evidence type="ECO:0000313" key="2">
    <source>
        <dbReference type="Proteomes" id="UP000622604"/>
    </source>
</evidence>
<name>A0A8H9M367_9ALTE</name>
<dbReference type="Proteomes" id="UP000622604">
    <property type="component" value="Unassembled WGS sequence"/>
</dbReference>
<organism evidence="1 2">
    <name type="scientific">Paraglaciecola chathamensis</name>
    <dbReference type="NCBI Taxonomy" id="368405"/>
    <lineage>
        <taxon>Bacteria</taxon>
        <taxon>Pseudomonadati</taxon>
        <taxon>Pseudomonadota</taxon>
        <taxon>Gammaproteobacteria</taxon>
        <taxon>Alteromonadales</taxon>
        <taxon>Alteromonadaceae</taxon>
        <taxon>Paraglaciecola</taxon>
    </lineage>
</organism>
<accession>A0A8H9M367</accession>
<gene>
    <name evidence="1" type="ORF">GCM10011274_08420</name>
</gene>
<protein>
    <submittedName>
        <fullName evidence="1">Uncharacterized protein</fullName>
    </submittedName>
</protein>
<dbReference type="EMBL" id="BMZC01000002">
    <property type="protein sequence ID" value="GGZ52703.1"/>
    <property type="molecule type" value="Genomic_DNA"/>
</dbReference>
<evidence type="ECO:0000313" key="1">
    <source>
        <dbReference type="EMBL" id="GGZ52703.1"/>
    </source>
</evidence>
<comment type="caution">
    <text evidence="1">The sequence shown here is derived from an EMBL/GenBank/DDBJ whole genome shotgun (WGS) entry which is preliminary data.</text>
</comment>
<reference evidence="1" key="2">
    <citation type="submission" date="2020-09" db="EMBL/GenBank/DDBJ databases">
        <authorList>
            <person name="Sun Q."/>
            <person name="Kim S."/>
        </authorList>
    </citation>
    <scope>NUCLEOTIDE SEQUENCE</scope>
    <source>
        <strain evidence="1">KCTC 32337</strain>
    </source>
</reference>